<evidence type="ECO:0000313" key="10">
    <source>
        <dbReference type="Proteomes" id="UP000282483"/>
    </source>
</evidence>
<dbReference type="NCBIfam" id="TIGR00128">
    <property type="entry name" value="fabD"/>
    <property type="match status" value="1"/>
</dbReference>
<dbReference type="InterPro" id="IPR024925">
    <property type="entry name" value="Malonyl_CoA-ACP_transAc"/>
</dbReference>
<protein>
    <recommendedName>
        <fullName evidence="2 6">Malonyl CoA-acyl carrier protein transacylase</fullName>
        <ecNumber evidence="1 6">2.3.1.39</ecNumber>
    </recommendedName>
</protein>
<evidence type="ECO:0000259" key="8">
    <source>
        <dbReference type="SMART" id="SM00827"/>
    </source>
</evidence>
<dbReference type="InterPro" id="IPR001227">
    <property type="entry name" value="Ac_transferase_dom_sf"/>
</dbReference>
<evidence type="ECO:0000256" key="2">
    <source>
        <dbReference type="ARBA" id="ARBA00018953"/>
    </source>
</evidence>
<dbReference type="PANTHER" id="PTHR42681:SF1">
    <property type="entry name" value="MALONYL-COA-ACYL CARRIER PROTEIN TRANSACYLASE, MITOCHONDRIAL"/>
    <property type="match status" value="1"/>
</dbReference>
<feature type="active site" evidence="7">
    <location>
        <position position="93"/>
    </location>
</feature>
<dbReference type="FunFam" id="3.30.70.250:FF:000001">
    <property type="entry name" value="Malonyl CoA-acyl carrier protein transacylase"/>
    <property type="match status" value="1"/>
</dbReference>
<proteinExistence type="inferred from homology"/>
<dbReference type="EMBL" id="AP018005">
    <property type="protein sequence ID" value="BBB15241.1"/>
    <property type="molecule type" value="Genomic_DNA"/>
</dbReference>
<dbReference type="SMART" id="SM00827">
    <property type="entry name" value="PKS_AT"/>
    <property type="match status" value="1"/>
</dbReference>
<dbReference type="AlphaFoldDB" id="A0A2Z5UW27"/>
<dbReference type="InterPro" id="IPR004410">
    <property type="entry name" value="Malonyl_CoA-ACP_transAc_FabD"/>
</dbReference>
<evidence type="ECO:0000313" key="9">
    <source>
        <dbReference type="EMBL" id="BBB15241.1"/>
    </source>
</evidence>
<evidence type="ECO:0000256" key="4">
    <source>
        <dbReference type="ARBA" id="ARBA00023315"/>
    </source>
</evidence>
<keyword evidence="4 6" id="KW-0012">Acyltransferase</keyword>
<dbReference type="PIRSF" id="PIRSF000446">
    <property type="entry name" value="Mct"/>
    <property type="match status" value="1"/>
</dbReference>
<feature type="domain" description="Malonyl-CoA:ACP transacylase (MAT)" evidence="8">
    <location>
        <begin position="8"/>
        <end position="302"/>
    </location>
</feature>
<keyword evidence="3 6" id="KW-0808">Transferase</keyword>
<dbReference type="InterPro" id="IPR014043">
    <property type="entry name" value="Acyl_transferase_dom"/>
</dbReference>
<dbReference type="Proteomes" id="UP000282483">
    <property type="component" value="Chromosome"/>
</dbReference>
<dbReference type="PANTHER" id="PTHR42681">
    <property type="entry name" value="MALONYL-COA-ACYL CARRIER PROTEIN TRANSACYLASE, MITOCHONDRIAL"/>
    <property type="match status" value="1"/>
</dbReference>
<comment type="catalytic activity">
    <reaction evidence="5 6">
        <text>holo-[ACP] + malonyl-CoA = malonyl-[ACP] + CoA</text>
        <dbReference type="Rhea" id="RHEA:41792"/>
        <dbReference type="Rhea" id="RHEA-COMP:9623"/>
        <dbReference type="Rhea" id="RHEA-COMP:9685"/>
        <dbReference type="ChEBI" id="CHEBI:57287"/>
        <dbReference type="ChEBI" id="CHEBI:57384"/>
        <dbReference type="ChEBI" id="CHEBI:64479"/>
        <dbReference type="ChEBI" id="CHEBI:78449"/>
        <dbReference type="EC" id="2.3.1.39"/>
    </reaction>
</comment>
<name>A0A2Z5UW27_9COXI</name>
<dbReference type="EC" id="2.3.1.39" evidence="1 6"/>
<comment type="similarity">
    <text evidence="6">Belongs to the fabD family.</text>
</comment>
<dbReference type="RefSeq" id="WP_126322712.1">
    <property type="nucleotide sequence ID" value="NZ_AP018005.1"/>
</dbReference>
<evidence type="ECO:0000256" key="7">
    <source>
        <dbReference type="PIRSR" id="PIRSR000446-1"/>
    </source>
</evidence>
<dbReference type="InterPro" id="IPR050858">
    <property type="entry name" value="Mal-CoA-ACP_Trans/PKS_FabD"/>
</dbReference>
<feature type="active site" evidence="7">
    <location>
        <position position="202"/>
    </location>
</feature>
<dbReference type="InterPro" id="IPR016035">
    <property type="entry name" value="Acyl_Trfase/lysoPLipase"/>
</dbReference>
<evidence type="ECO:0000256" key="5">
    <source>
        <dbReference type="ARBA" id="ARBA00048462"/>
    </source>
</evidence>
<dbReference type="SUPFAM" id="SSF55048">
    <property type="entry name" value="Probable ACP-binding domain of malonyl-CoA ACP transacylase"/>
    <property type="match status" value="1"/>
</dbReference>
<dbReference type="Pfam" id="PF00698">
    <property type="entry name" value="Acyl_transf_1"/>
    <property type="match status" value="1"/>
</dbReference>
<accession>A0A2Z5UW27</accession>
<dbReference type="GO" id="GO:0004314">
    <property type="term" value="F:[acyl-carrier-protein] S-malonyltransferase activity"/>
    <property type="evidence" value="ECO:0007669"/>
    <property type="project" value="UniProtKB-EC"/>
</dbReference>
<gene>
    <name evidence="9" type="primary">fabD</name>
    <name evidence="9" type="ORF">RVIR1_07520</name>
</gene>
<dbReference type="GO" id="GO:0006633">
    <property type="term" value="P:fatty acid biosynthetic process"/>
    <property type="evidence" value="ECO:0007669"/>
    <property type="project" value="TreeGrafter"/>
</dbReference>
<dbReference type="InterPro" id="IPR016036">
    <property type="entry name" value="Malonyl_transacylase_ACP-bd"/>
</dbReference>
<dbReference type="SUPFAM" id="SSF52151">
    <property type="entry name" value="FabD/lysophospholipase-like"/>
    <property type="match status" value="1"/>
</dbReference>
<evidence type="ECO:0000256" key="1">
    <source>
        <dbReference type="ARBA" id="ARBA00013258"/>
    </source>
</evidence>
<evidence type="ECO:0000256" key="6">
    <source>
        <dbReference type="PIRNR" id="PIRNR000446"/>
    </source>
</evidence>
<keyword evidence="10" id="KW-1185">Reference proteome</keyword>
<dbReference type="Gene3D" id="3.40.366.10">
    <property type="entry name" value="Malonyl-Coenzyme A Acyl Carrier Protein, domain 2"/>
    <property type="match status" value="1"/>
</dbReference>
<evidence type="ECO:0000256" key="3">
    <source>
        <dbReference type="ARBA" id="ARBA00022679"/>
    </source>
</evidence>
<organism evidence="9 10">
    <name type="scientific">Candidatus Rickettsiella viridis</name>
    <dbReference type="NCBI Taxonomy" id="676208"/>
    <lineage>
        <taxon>Bacteria</taxon>
        <taxon>Pseudomonadati</taxon>
        <taxon>Pseudomonadota</taxon>
        <taxon>Gammaproteobacteria</taxon>
        <taxon>Legionellales</taxon>
        <taxon>Coxiellaceae</taxon>
        <taxon>Rickettsiella</taxon>
    </lineage>
</organism>
<sequence>MSKKIAFLFPGQGSQAVGMLSELASHYPLIEETFAEASQALECDLWQLSQQGPAEQLNQTQITQPALLAASVALWRLWKKEGGKLPLLMAGHSLGEYSALVCAGALEFPTAIRLVAERGRLMQEAVPSGVGAMAAIVGLEDSALQELCASVAQDQVLSPANYNSIGQTVVAGNSEAVDRLVEKAKQAGAKLAKRIPVSVPSHCALMKPAAERLADYLNTVSFLAPQFPVINNVDVKAEETPEAIKDALVRQLFSPVRWVEIIQYLEKQGIEQLIECGSGKVLAGLNKRITDIPTLSIQNPDLFKNALVA</sequence>
<reference evidence="9 10" key="1">
    <citation type="submission" date="2017-03" db="EMBL/GenBank/DDBJ databases">
        <title>The genome sequence of Candidatus Rickettsiella viridis.</title>
        <authorList>
            <person name="Nikoh N."/>
            <person name="Tsuchida T."/>
            <person name="Yamaguchi K."/>
            <person name="Maeda T."/>
            <person name="Shigenobu S."/>
            <person name="Fukatsu T."/>
        </authorList>
    </citation>
    <scope>NUCLEOTIDE SEQUENCE [LARGE SCALE GENOMIC DNA]</scope>
    <source>
        <strain evidence="9 10">Ap-RA04</strain>
    </source>
</reference>
<dbReference type="Gene3D" id="3.30.70.250">
    <property type="entry name" value="Malonyl-CoA ACP transacylase, ACP-binding"/>
    <property type="match status" value="1"/>
</dbReference>
<dbReference type="OrthoDB" id="9808564at2"/>
<dbReference type="KEGG" id="rvi:RVIR1_07520"/>
<dbReference type="GO" id="GO:0005829">
    <property type="term" value="C:cytosol"/>
    <property type="evidence" value="ECO:0007669"/>
    <property type="project" value="TreeGrafter"/>
</dbReference>